<evidence type="ECO:0000313" key="8">
    <source>
        <dbReference type="Proteomes" id="UP000281553"/>
    </source>
</evidence>
<dbReference type="AlphaFoldDB" id="A0A3P7LWR1"/>
<gene>
    <name evidence="7" type="ORF">DILT_LOCUS11304</name>
</gene>
<feature type="region of interest" description="Disordered" evidence="6">
    <location>
        <begin position="72"/>
        <end position="93"/>
    </location>
</feature>
<dbReference type="EC" id="3.1.3.16" evidence="2"/>
<reference evidence="7 8" key="1">
    <citation type="submission" date="2018-11" db="EMBL/GenBank/DDBJ databases">
        <authorList>
            <consortium name="Pathogen Informatics"/>
        </authorList>
    </citation>
    <scope>NUCLEOTIDE SEQUENCE [LARGE SCALE GENOMIC DNA]</scope>
</reference>
<evidence type="ECO:0000256" key="4">
    <source>
        <dbReference type="ARBA" id="ARBA00039765"/>
    </source>
</evidence>
<keyword evidence="3" id="KW-0378">Hydrolase</keyword>
<sequence length="286" mass="31922">MYRKAFSRIAKVLLGGTIGAGLLAASPAGEPIRSHAQNILPSFARALAYSAPALDVSKSCCTPWNSNWDGRDVVTSTDGTSNGDSSNSPRRPKCSRHIILVRHGQYHYAADDSDCHLTKLGREQTDYTGQRLKQLNLPYSRIIYSTMTRAVESTDEIIKYLPEVPAVPCDRLREGAPFPPQPPVPNWPSSKDAFNEDGPRIEAAFNYYMHRADPDQEKDSYEILVCHANVIRYFVCRSLQLPPEAWIRMTLDHGSLTWITIRPTGTVSLRWLGNSGYMPADKLSVQ</sequence>
<dbReference type="GO" id="GO:0004722">
    <property type="term" value="F:protein serine/threonine phosphatase activity"/>
    <property type="evidence" value="ECO:0007669"/>
    <property type="project" value="UniProtKB-EC"/>
</dbReference>
<proteinExistence type="inferred from homology"/>
<dbReference type="OrthoDB" id="2118094at2759"/>
<comment type="similarity">
    <text evidence="1">Belongs to the phosphoglycerate mutase family. BPG-dependent PGAM subfamily.</text>
</comment>
<evidence type="ECO:0000313" key="7">
    <source>
        <dbReference type="EMBL" id="VDN15473.1"/>
    </source>
</evidence>
<evidence type="ECO:0000256" key="1">
    <source>
        <dbReference type="ARBA" id="ARBA00006717"/>
    </source>
</evidence>
<dbReference type="SMART" id="SM00855">
    <property type="entry name" value="PGAM"/>
    <property type="match status" value="1"/>
</dbReference>
<dbReference type="InterPro" id="IPR029033">
    <property type="entry name" value="His_PPase_superfam"/>
</dbReference>
<name>A0A3P7LWR1_DIBLA</name>
<dbReference type="SUPFAM" id="SSF53254">
    <property type="entry name" value="Phosphoglycerate mutase-like"/>
    <property type="match status" value="1"/>
</dbReference>
<dbReference type="EMBL" id="UYRU01062631">
    <property type="protein sequence ID" value="VDN15473.1"/>
    <property type="molecule type" value="Genomic_DNA"/>
</dbReference>
<dbReference type="InterPro" id="IPR013078">
    <property type="entry name" value="His_Pase_superF_clade-1"/>
</dbReference>
<accession>A0A3P7LWR1</accession>
<keyword evidence="8" id="KW-1185">Reference proteome</keyword>
<dbReference type="InterPro" id="IPR051021">
    <property type="entry name" value="Mito_Ser/Thr_phosphatase"/>
</dbReference>
<protein>
    <recommendedName>
        <fullName evidence="4">Serine/threonine-protein phosphatase PGAM5, mitochondrial</fullName>
        <ecNumber evidence="2">3.1.3.16</ecNumber>
    </recommendedName>
    <alternativeName>
        <fullName evidence="5">Serine/threonine-protein phosphatase Pgam5, mitochondrial</fullName>
    </alternativeName>
</protein>
<organism evidence="7 8">
    <name type="scientific">Dibothriocephalus latus</name>
    <name type="common">Fish tapeworm</name>
    <name type="synonym">Diphyllobothrium latum</name>
    <dbReference type="NCBI Taxonomy" id="60516"/>
    <lineage>
        <taxon>Eukaryota</taxon>
        <taxon>Metazoa</taxon>
        <taxon>Spiralia</taxon>
        <taxon>Lophotrochozoa</taxon>
        <taxon>Platyhelminthes</taxon>
        <taxon>Cestoda</taxon>
        <taxon>Eucestoda</taxon>
        <taxon>Diphyllobothriidea</taxon>
        <taxon>Diphyllobothriidae</taxon>
        <taxon>Dibothriocephalus</taxon>
    </lineage>
</organism>
<dbReference type="GO" id="GO:0090141">
    <property type="term" value="P:positive regulation of mitochondrial fission"/>
    <property type="evidence" value="ECO:0007669"/>
    <property type="project" value="TreeGrafter"/>
</dbReference>
<feature type="compositionally biased region" description="Low complexity" evidence="6">
    <location>
        <begin position="75"/>
        <end position="88"/>
    </location>
</feature>
<dbReference type="CDD" id="cd07067">
    <property type="entry name" value="HP_PGM_like"/>
    <property type="match status" value="1"/>
</dbReference>
<dbReference type="PANTHER" id="PTHR20935">
    <property type="entry name" value="PHOSPHOGLYCERATE MUTASE-RELATED"/>
    <property type="match status" value="1"/>
</dbReference>
<evidence type="ECO:0000256" key="6">
    <source>
        <dbReference type="SAM" id="MobiDB-lite"/>
    </source>
</evidence>
<dbReference type="PANTHER" id="PTHR20935:SF0">
    <property type="entry name" value="SERINE_THREONINE-PROTEIN PHOSPHATASE PGAM5, MITOCHONDRIAL"/>
    <property type="match status" value="1"/>
</dbReference>
<dbReference type="Gene3D" id="3.40.50.1240">
    <property type="entry name" value="Phosphoglycerate mutase-like"/>
    <property type="match status" value="1"/>
</dbReference>
<dbReference type="Proteomes" id="UP000281553">
    <property type="component" value="Unassembled WGS sequence"/>
</dbReference>
<dbReference type="Pfam" id="PF00300">
    <property type="entry name" value="His_Phos_1"/>
    <property type="match status" value="2"/>
</dbReference>
<dbReference type="GO" id="GO:0005739">
    <property type="term" value="C:mitochondrion"/>
    <property type="evidence" value="ECO:0007669"/>
    <property type="project" value="TreeGrafter"/>
</dbReference>
<evidence type="ECO:0000256" key="2">
    <source>
        <dbReference type="ARBA" id="ARBA00013081"/>
    </source>
</evidence>
<evidence type="ECO:0000256" key="5">
    <source>
        <dbReference type="ARBA" id="ARBA00040722"/>
    </source>
</evidence>
<evidence type="ECO:0000256" key="3">
    <source>
        <dbReference type="ARBA" id="ARBA00022801"/>
    </source>
</evidence>